<protein>
    <recommendedName>
        <fullName evidence="1">Glutaredoxin domain-containing protein</fullName>
    </recommendedName>
</protein>
<sequence length="210" mass="24558">MKLLLTLIIFCIFSTGYGQFEDDRVTLVEDVQPKRTIISVKNNTNSSLNVFLKIDGVGYRRSSDRPIIKDIPANAQVEMITLIPLKNETSSYTHLLVVNDKEKNLTVEFEDDPELQDFVTLLDNDLVVFTKDECPRCDQMISLMQNEHTPFKVINIDDRKRYYDALYVLLKLENEEDYSVKLPIVRKRGEMIYPIWNVRQMARLLSEEFK</sequence>
<dbReference type="SUPFAM" id="SSF52833">
    <property type="entry name" value="Thioredoxin-like"/>
    <property type="match status" value="1"/>
</dbReference>
<evidence type="ECO:0000313" key="2">
    <source>
        <dbReference type="EMBL" id="EAP87076.1"/>
    </source>
</evidence>
<dbReference type="eggNOG" id="COG0695">
    <property type="taxonomic scope" value="Bacteria"/>
</dbReference>
<dbReference type="STRING" id="216432.CA2559_13588"/>
<evidence type="ECO:0000313" key="3">
    <source>
        <dbReference type="Proteomes" id="UP000002297"/>
    </source>
</evidence>
<evidence type="ECO:0000259" key="1">
    <source>
        <dbReference type="Pfam" id="PF00462"/>
    </source>
</evidence>
<dbReference type="PROSITE" id="PS51354">
    <property type="entry name" value="GLUTAREDOXIN_2"/>
    <property type="match status" value="1"/>
</dbReference>
<dbReference type="InterPro" id="IPR036249">
    <property type="entry name" value="Thioredoxin-like_sf"/>
</dbReference>
<dbReference type="OrthoDB" id="1144044at2"/>
<dbReference type="Gene3D" id="3.40.30.10">
    <property type="entry name" value="Glutaredoxin"/>
    <property type="match status" value="1"/>
</dbReference>
<keyword evidence="3" id="KW-1185">Reference proteome</keyword>
<proteinExistence type="predicted"/>
<reference evidence="2 3" key="1">
    <citation type="journal article" date="2010" name="J. Bacteriol.">
        <title>The complete genome sequence of Croceibacter atlanticus HTCC2559T.</title>
        <authorList>
            <person name="Oh H.M."/>
            <person name="Kang I."/>
            <person name="Ferriera S."/>
            <person name="Giovannoni S.J."/>
            <person name="Cho J.C."/>
        </authorList>
    </citation>
    <scope>NUCLEOTIDE SEQUENCE [LARGE SCALE GENOMIC DNA]</scope>
    <source>
        <strain evidence="3">ATCC BAA-628 / HTCC2559 / KCTC 12090</strain>
    </source>
</reference>
<dbReference type="GeneID" id="89454425"/>
<dbReference type="EMBL" id="CP002046">
    <property type="protein sequence ID" value="EAP87076.1"/>
    <property type="molecule type" value="Genomic_DNA"/>
</dbReference>
<name>A3UB90_CROAH</name>
<dbReference type="InterPro" id="IPR002109">
    <property type="entry name" value="Glutaredoxin"/>
</dbReference>
<dbReference type="HOGENOM" id="CLU_112854_0_0_10"/>
<feature type="domain" description="Glutaredoxin" evidence="1">
    <location>
        <begin position="127"/>
        <end position="166"/>
    </location>
</feature>
<dbReference type="RefSeq" id="WP_013188457.1">
    <property type="nucleotide sequence ID" value="NC_014230.1"/>
</dbReference>
<dbReference type="KEGG" id="cat:CA2559_13588"/>
<accession>A3UB90</accession>
<gene>
    <name evidence="2" type="ordered locus">CA2559_13588</name>
</gene>
<organism evidence="2 3">
    <name type="scientific">Croceibacter atlanticus (strain ATCC BAA-628 / JCM 21780 / CIP 108009 / IAM 15332 / KCTC 12090 / HTCC2559)</name>
    <dbReference type="NCBI Taxonomy" id="216432"/>
    <lineage>
        <taxon>Bacteria</taxon>
        <taxon>Pseudomonadati</taxon>
        <taxon>Bacteroidota</taxon>
        <taxon>Flavobacteriia</taxon>
        <taxon>Flavobacteriales</taxon>
        <taxon>Flavobacteriaceae</taxon>
        <taxon>Croceibacter</taxon>
    </lineage>
</organism>
<dbReference type="Pfam" id="PF00462">
    <property type="entry name" value="Glutaredoxin"/>
    <property type="match status" value="1"/>
</dbReference>
<dbReference type="Proteomes" id="UP000002297">
    <property type="component" value="Chromosome"/>
</dbReference>
<dbReference type="AlphaFoldDB" id="A3UB90"/>